<feature type="chain" id="PRO_5002239966" description="AB hydrolase-1 domain-containing protein" evidence="1">
    <location>
        <begin position="21"/>
        <end position="386"/>
    </location>
</feature>
<feature type="domain" description="AB hydrolase-1" evidence="2">
    <location>
        <begin position="105"/>
        <end position="319"/>
    </location>
</feature>
<dbReference type="Gene3D" id="3.40.50.1820">
    <property type="entry name" value="alpha/beta hydrolase"/>
    <property type="match status" value="1"/>
</dbReference>
<dbReference type="EMBL" id="KN846958">
    <property type="protein sequence ID" value="KIW68511.1"/>
    <property type="molecule type" value="Genomic_DNA"/>
</dbReference>
<dbReference type="Pfam" id="PF12697">
    <property type="entry name" value="Abhydrolase_6"/>
    <property type="match status" value="1"/>
</dbReference>
<accession>A0A0D2CTM7</accession>
<keyword evidence="4" id="KW-1185">Reference proteome</keyword>
<organism evidence="3 4">
    <name type="scientific">Phialophora macrospora</name>
    <dbReference type="NCBI Taxonomy" id="1851006"/>
    <lineage>
        <taxon>Eukaryota</taxon>
        <taxon>Fungi</taxon>
        <taxon>Dikarya</taxon>
        <taxon>Ascomycota</taxon>
        <taxon>Pezizomycotina</taxon>
        <taxon>Eurotiomycetes</taxon>
        <taxon>Chaetothyriomycetidae</taxon>
        <taxon>Chaetothyriales</taxon>
        <taxon>Herpotrichiellaceae</taxon>
        <taxon>Phialophora</taxon>
    </lineage>
</organism>
<feature type="signal peptide" evidence="1">
    <location>
        <begin position="1"/>
        <end position="20"/>
    </location>
</feature>
<dbReference type="InterPro" id="IPR000073">
    <property type="entry name" value="AB_hydrolase_1"/>
</dbReference>
<dbReference type="Proteomes" id="UP000054266">
    <property type="component" value="Unassembled WGS sequence"/>
</dbReference>
<sequence length="386" mass="41556">MHFSTSVLPTLLLAASGTAAQAIPKQNYTCTSFFVKVPVSNVTVIVPPFPELPNQYAATAFANQITIRTPSIPEVNLTTLTKTFNISAEYCSPANPGPKASTLQILSHGLGFNRSYWDFYLPSKPKDAQYSYINSATGAGYSTLSYNRLGIEPSTIADPYREIQGFVEVAVLAGLTTLVRAGNITEVPVPQKVIHVGHSWGSEISVALAAVAPGLSDGVVLTGYSGIATYANFFIANTAFHFANQNQPKRFPPSKYSSGFLTWPDKFGNQYSFLEYPYFDPAVLDRAEATKYPFTVGEFLSISALPVAAPNFQGPVLYVAAQSDLIFCGSNCTGLFGPDSIAVEGFNGSSSVETYIQPNVGHGINLHYNATGAYNVILDWADRNGF</sequence>
<reference evidence="3 4" key="1">
    <citation type="submission" date="2015-01" db="EMBL/GenBank/DDBJ databases">
        <title>The Genome Sequence of Capronia semiimmersa CBS27337.</title>
        <authorList>
            <consortium name="The Broad Institute Genomics Platform"/>
            <person name="Cuomo C."/>
            <person name="de Hoog S."/>
            <person name="Gorbushina A."/>
            <person name="Stielow B."/>
            <person name="Teixiera M."/>
            <person name="Abouelleil A."/>
            <person name="Chapman S.B."/>
            <person name="Priest M."/>
            <person name="Young S.K."/>
            <person name="Wortman J."/>
            <person name="Nusbaum C."/>
            <person name="Birren B."/>
        </authorList>
    </citation>
    <scope>NUCLEOTIDE SEQUENCE [LARGE SCALE GENOMIC DNA]</scope>
    <source>
        <strain evidence="3 4">CBS 27337</strain>
    </source>
</reference>
<proteinExistence type="predicted"/>
<evidence type="ECO:0000313" key="4">
    <source>
        <dbReference type="Proteomes" id="UP000054266"/>
    </source>
</evidence>
<dbReference type="HOGENOM" id="CLU_034763_1_0_1"/>
<gene>
    <name evidence="3" type="ORF">PV04_04451</name>
</gene>
<dbReference type="AlphaFoldDB" id="A0A0D2CTM7"/>
<evidence type="ECO:0000259" key="2">
    <source>
        <dbReference type="Pfam" id="PF12697"/>
    </source>
</evidence>
<evidence type="ECO:0000313" key="3">
    <source>
        <dbReference type="EMBL" id="KIW68511.1"/>
    </source>
</evidence>
<dbReference type="SUPFAM" id="SSF53474">
    <property type="entry name" value="alpha/beta-Hydrolases"/>
    <property type="match status" value="1"/>
</dbReference>
<keyword evidence="1" id="KW-0732">Signal</keyword>
<evidence type="ECO:0000256" key="1">
    <source>
        <dbReference type="SAM" id="SignalP"/>
    </source>
</evidence>
<protein>
    <recommendedName>
        <fullName evidence="2">AB hydrolase-1 domain-containing protein</fullName>
    </recommendedName>
</protein>
<dbReference type="InterPro" id="IPR029058">
    <property type="entry name" value="AB_hydrolase_fold"/>
</dbReference>
<name>A0A0D2CTM7_9EURO</name>